<dbReference type="EMBL" id="VSRR010084596">
    <property type="protein sequence ID" value="MPC90508.1"/>
    <property type="molecule type" value="Genomic_DNA"/>
</dbReference>
<organism evidence="2 3">
    <name type="scientific">Portunus trituberculatus</name>
    <name type="common">Swimming crab</name>
    <name type="synonym">Neptunus trituberculatus</name>
    <dbReference type="NCBI Taxonomy" id="210409"/>
    <lineage>
        <taxon>Eukaryota</taxon>
        <taxon>Metazoa</taxon>
        <taxon>Ecdysozoa</taxon>
        <taxon>Arthropoda</taxon>
        <taxon>Crustacea</taxon>
        <taxon>Multicrustacea</taxon>
        <taxon>Malacostraca</taxon>
        <taxon>Eumalacostraca</taxon>
        <taxon>Eucarida</taxon>
        <taxon>Decapoda</taxon>
        <taxon>Pleocyemata</taxon>
        <taxon>Brachyura</taxon>
        <taxon>Eubrachyura</taxon>
        <taxon>Portunoidea</taxon>
        <taxon>Portunidae</taxon>
        <taxon>Portuninae</taxon>
        <taxon>Portunus</taxon>
    </lineage>
</organism>
<feature type="compositionally biased region" description="Polar residues" evidence="1">
    <location>
        <begin position="79"/>
        <end position="88"/>
    </location>
</feature>
<proteinExistence type="predicted"/>
<accession>A0A5B7JC35</accession>
<sequence>MSQVRRYGLKMSPFRTCYFRTFEKFSALRTSASRLVVRRYGGAEVRTKSSGLSLPLKYESAMVRSCMPSTPLAKTSHFISRTPDTYSNDAHPHSLHSRDRNHLPQQLSR</sequence>
<evidence type="ECO:0000313" key="3">
    <source>
        <dbReference type="Proteomes" id="UP000324222"/>
    </source>
</evidence>
<feature type="region of interest" description="Disordered" evidence="1">
    <location>
        <begin position="79"/>
        <end position="109"/>
    </location>
</feature>
<protein>
    <submittedName>
        <fullName evidence="2">Uncharacterized protein</fullName>
    </submittedName>
</protein>
<reference evidence="2 3" key="1">
    <citation type="submission" date="2019-05" db="EMBL/GenBank/DDBJ databases">
        <title>Another draft genome of Portunus trituberculatus and its Hox gene families provides insights of decapod evolution.</title>
        <authorList>
            <person name="Jeong J.-H."/>
            <person name="Song I."/>
            <person name="Kim S."/>
            <person name="Choi T."/>
            <person name="Kim D."/>
            <person name="Ryu S."/>
            <person name="Kim W."/>
        </authorList>
    </citation>
    <scope>NUCLEOTIDE SEQUENCE [LARGE SCALE GENOMIC DNA]</scope>
    <source>
        <tissue evidence="2">Muscle</tissue>
    </source>
</reference>
<evidence type="ECO:0000313" key="2">
    <source>
        <dbReference type="EMBL" id="MPC90508.1"/>
    </source>
</evidence>
<comment type="caution">
    <text evidence="2">The sequence shown here is derived from an EMBL/GenBank/DDBJ whole genome shotgun (WGS) entry which is preliminary data.</text>
</comment>
<evidence type="ECO:0000256" key="1">
    <source>
        <dbReference type="SAM" id="MobiDB-lite"/>
    </source>
</evidence>
<dbReference type="Proteomes" id="UP000324222">
    <property type="component" value="Unassembled WGS sequence"/>
</dbReference>
<keyword evidence="3" id="KW-1185">Reference proteome</keyword>
<feature type="compositionally biased region" description="Basic and acidic residues" evidence="1">
    <location>
        <begin position="90"/>
        <end position="102"/>
    </location>
</feature>
<name>A0A5B7JC35_PORTR</name>
<dbReference type="AlphaFoldDB" id="A0A5B7JC35"/>
<gene>
    <name evidence="2" type="ORF">E2C01_085497</name>
</gene>